<proteinExistence type="predicted"/>
<reference evidence="2 3" key="1">
    <citation type="submission" date="2019-04" db="EMBL/GenBank/DDBJ databases">
        <title>Annotation for the trematode Fasciola gigantica.</title>
        <authorList>
            <person name="Choi Y.-J."/>
        </authorList>
    </citation>
    <scope>NUCLEOTIDE SEQUENCE [LARGE SCALE GENOMIC DNA]</scope>
    <source>
        <strain evidence="2">Uganda_cow_1</strain>
    </source>
</reference>
<keyword evidence="3" id="KW-1185">Reference proteome</keyword>
<comment type="caution">
    <text evidence="2">The sequence shown here is derived from an EMBL/GenBank/DDBJ whole genome shotgun (WGS) entry which is preliminary data.</text>
</comment>
<accession>A0A504Z4F5</accession>
<gene>
    <name evidence="2" type="ORF">FGIG_11236</name>
</gene>
<protein>
    <submittedName>
        <fullName evidence="2">Uncharacterized protein</fullName>
    </submittedName>
</protein>
<feature type="chain" id="PRO_5021290734" evidence="1">
    <location>
        <begin position="26"/>
        <end position="94"/>
    </location>
</feature>
<dbReference type="AlphaFoldDB" id="A0A504Z4F5"/>
<evidence type="ECO:0000256" key="1">
    <source>
        <dbReference type="SAM" id="SignalP"/>
    </source>
</evidence>
<feature type="signal peptide" evidence="1">
    <location>
        <begin position="1"/>
        <end position="25"/>
    </location>
</feature>
<evidence type="ECO:0000313" key="2">
    <source>
        <dbReference type="EMBL" id="TPP67605.1"/>
    </source>
</evidence>
<keyword evidence="1" id="KW-0732">Signal</keyword>
<organism evidence="2 3">
    <name type="scientific">Fasciola gigantica</name>
    <name type="common">Giant liver fluke</name>
    <dbReference type="NCBI Taxonomy" id="46835"/>
    <lineage>
        <taxon>Eukaryota</taxon>
        <taxon>Metazoa</taxon>
        <taxon>Spiralia</taxon>
        <taxon>Lophotrochozoa</taxon>
        <taxon>Platyhelminthes</taxon>
        <taxon>Trematoda</taxon>
        <taxon>Digenea</taxon>
        <taxon>Plagiorchiida</taxon>
        <taxon>Echinostomata</taxon>
        <taxon>Echinostomatoidea</taxon>
        <taxon>Fasciolidae</taxon>
        <taxon>Fasciola</taxon>
    </lineage>
</organism>
<dbReference type="EMBL" id="SUNJ01000506">
    <property type="protein sequence ID" value="TPP67605.1"/>
    <property type="molecule type" value="Genomic_DNA"/>
</dbReference>
<evidence type="ECO:0000313" key="3">
    <source>
        <dbReference type="Proteomes" id="UP000316759"/>
    </source>
</evidence>
<dbReference type="Proteomes" id="UP000316759">
    <property type="component" value="Unassembled WGS sequence"/>
</dbReference>
<name>A0A504Z4F5_FASGI</name>
<sequence>MFMEKFDRKMFFRWSLLLLFGVVCSQTSDAESFAQLGRSLFYKATDLQNKCLAACAYCHADDSDNLMICANELCAHPIQELKAISLEGACSLLS</sequence>